<dbReference type="PROSITE" id="PS00065">
    <property type="entry name" value="D_2_HYDROXYACID_DH_1"/>
    <property type="match status" value="1"/>
</dbReference>
<dbReference type="InterPro" id="IPR029752">
    <property type="entry name" value="D-isomer_DH_CS1"/>
</dbReference>
<dbReference type="OrthoDB" id="1879366at2759"/>
<evidence type="ECO:0000256" key="3">
    <source>
        <dbReference type="ARBA" id="ARBA00022833"/>
    </source>
</evidence>
<gene>
    <name evidence="7" type="ORF">BDV29DRAFT_84769</name>
</gene>
<dbReference type="AlphaFoldDB" id="A0A5N5X926"/>
<name>A0A5N5X926_9EURO</name>
<reference evidence="7 8" key="1">
    <citation type="submission" date="2019-04" db="EMBL/GenBank/DDBJ databases">
        <title>Friends and foes A comparative genomics study of 23 Aspergillus species from section Flavi.</title>
        <authorList>
            <consortium name="DOE Joint Genome Institute"/>
            <person name="Kjaerbolling I."/>
            <person name="Vesth T."/>
            <person name="Frisvad J.C."/>
            <person name="Nybo J.L."/>
            <person name="Theobald S."/>
            <person name="Kildgaard S."/>
            <person name="Isbrandt T."/>
            <person name="Kuo A."/>
            <person name="Sato A."/>
            <person name="Lyhne E.K."/>
            <person name="Kogle M.E."/>
            <person name="Wiebenga A."/>
            <person name="Kun R.S."/>
            <person name="Lubbers R.J."/>
            <person name="Makela M.R."/>
            <person name="Barry K."/>
            <person name="Chovatia M."/>
            <person name="Clum A."/>
            <person name="Daum C."/>
            <person name="Haridas S."/>
            <person name="He G."/>
            <person name="LaButti K."/>
            <person name="Lipzen A."/>
            <person name="Mondo S."/>
            <person name="Riley R."/>
            <person name="Salamov A."/>
            <person name="Simmons B.A."/>
            <person name="Magnuson J.K."/>
            <person name="Henrissat B."/>
            <person name="Mortensen U.H."/>
            <person name="Larsen T.O."/>
            <person name="Devries R.P."/>
            <person name="Grigoriev I.V."/>
            <person name="Machida M."/>
            <person name="Baker S.E."/>
            <person name="Andersen M.R."/>
        </authorList>
    </citation>
    <scope>NUCLEOTIDE SEQUENCE [LARGE SCALE GENOMIC DNA]</scope>
    <source>
        <strain evidence="7 8">CBS 151.66</strain>
    </source>
</reference>
<dbReference type="InterPro" id="IPR011032">
    <property type="entry name" value="GroES-like_sf"/>
</dbReference>
<dbReference type="PANTHER" id="PTHR42683">
    <property type="entry name" value="ALDEHYDE REDUCTASE"/>
    <property type="match status" value="1"/>
</dbReference>
<dbReference type="InterPro" id="IPR002328">
    <property type="entry name" value="ADH_Zn_CS"/>
</dbReference>
<dbReference type="InterPro" id="IPR013154">
    <property type="entry name" value="ADH-like_N"/>
</dbReference>
<dbReference type="Proteomes" id="UP000326565">
    <property type="component" value="Unassembled WGS sequence"/>
</dbReference>
<dbReference type="Pfam" id="PF08240">
    <property type="entry name" value="ADH_N"/>
    <property type="match status" value="1"/>
</dbReference>
<dbReference type="SMART" id="SM00829">
    <property type="entry name" value="PKS_ER"/>
    <property type="match status" value="1"/>
</dbReference>
<evidence type="ECO:0000259" key="6">
    <source>
        <dbReference type="SMART" id="SM00829"/>
    </source>
</evidence>
<evidence type="ECO:0000256" key="1">
    <source>
        <dbReference type="ARBA" id="ARBA00001947"/>
    </source>
</evidence>
<dbReference type="EMBL" id="ML732179">
    <property type="protein sequence ID" value="KAB8076585.1"/>
    <property type="molecule type" value="Genomic_DNA"/>
</dbReference>
<dbReference type="SUPFAM" id="SSF51735">
    <property type="entry name" value="NAD(P)-binding Rossmann-fold domains"/>
    <property type="match status" value="1"/>
</dbReference>
<evidence type="ECO:0000256" key="5">
    <source>
        <dbReference type="RuleBase" id="RU361277"/>
    </source>
</evidence>
<dbReference type="Pfam" id="PF00107">
    <property type="entry name" value="ADH_zinc_N"/>
    <property type="match status" value="1"/>
</dbReference>
<proteinExistence type="inferred from homology"/>
<sequence length="332" mass="36328">MSSITFDVYRGSKEGKIIADKTTRRLRPTDVYVETTHSGLCGTDEHFLCSGQVLGHEGVGIVREAGEAVTHVKVGDRVGFGYTHEVCGVCDHCLSGWDQYCTNKKEYGTHNHDIGSFSRGVVWSAGNVFKIPDGYDSANAAPLMCAGATVWTCLTEYGVRPTDRVGIMGIGGLGHLAIKLAAAMGCHVVVFSSSEKKREEAMQFGASEYHVFGSGQEMKDFKPLKHLLLCGSANIDYPSLIPLMDIHGTIYPLTVDFKPSAVPLLYMNIKGIRIQGSLVASRKSLKTLLQFAAEKKIEPTLMKFPLNEAGIEDAMQTLREGKMRYRGVLVRE</sequence>
<dbReference type="InterPro" id="IPR047109">
    <property type="entry name" value="CAD-like"/>
</dbReference>
<keyword evidence="3 5" id="KW-0862">Zinc</keyword>
<dbReference type="Gene3D" id="3.90.180.10">
    <property type="entry name" value="Medium-chain alcohol dehydrogenases, catalytic domain"/>
    <property type="match status" value="1"/>
</dbReference>
<protein>
    <submittedName>
        <fullName evidence="7">Chaperonin 10-like protein</fullName>
    </submittedName>
</protein>
<evidence type="ECO:0000256" key="4">
    <source>
        <dbReference type="ARBA" id="ARBA00023002"/>
    </source>
</evidence>
<dbReference type="PROSITE" id="PS00059">
    <property type="entry name" value="ADH_ZINC"/>
    <property type="match status" value="1"/>
</dbReference>
<dbReference type="Gene3D" id="3.40.50.720">
    <property type="entry name" value="NAD(P)-binding Rossmann-like Domain"/>
    <property type="match status" value="1"/>
</dbReference>
<dbReference type="FunFam" id="3.40.50.720:FF:000022">
    <property type="entry name" value="Cinnamyl alcohol dehydrogenase"/>
    <property type="match status" value="1"/>
</dbReference>
<evidence type="ECO:0000256" key="2">
    <source>
        <dbReference type="ARBA" id="ARBA00022723"/>
    </source>
</evidence>
<dbReference type="InterPro" id="IPR013149">
    <property type="entry name" value="ADH-like_C"/>
</dbReference>
<dbReference type="GO" id="GO:0008270">
    <property type="term" value="F:zinc ion binding"/>
    <property type="evidence" value="ECO:0007669"/>
    <property type="project" value="InterPro"/>
</dbReference>
<dbReference type="CDD" id="cd05283">
    <property type="entry name" value="CAD1"/>
    <property type="match status" value="1"/>
</dbReference>
<comment type="cofactor">
    <cofactor evidence="1 5">
        <name>Zn(2+)</name>
        <dbReference type="ChEBI" id="CHEBI:29105"/>
    </cofactor>
</comment>
<evidence type="ECO:0000313" key="8">
    <source>
        <dbReference type="Proteomes" id="UP000326565"/>
    </source>
</evidence>
<accession>A0A5N5X926</accession>
<dbReference type="InterPro" id="IPR020843">
    <property type="entry name" value="ER"/>
</dbReference>
<organism evidence="7 8">
    <name type="scientific">Aspergillus leporis</name>
    <dbReference type="NCBI Taxonomy" id="41062"/>
    <lineage>
        <taxon>Eukaryota</taxon>
        <taxon>Fungi</taxon>
        <taxon>Dikarya</taxon>
        <taxon>Ascomycota</taxon>
        <taxon>Pezizomycotina</taxon>
        <taxon>Eurotiomycetes</taxon>
        <taxon>Eurotiomycetidae</taxon>
        <taxon>Eurotiales</taxon>
        <taxon>Aspergillaceae</taxon>
        <taxon>Aspergillus</taxon>
        <taxon>Aspergillus subgen. Circumdati</taxon>
    </lineage>
</organism>
<dbReference type="GO" id="GO:0016616">
    <property type="term" value="F:oxidoreductase activity, acting on the CH-OH group of donors, NAD or NADP as acceptor"/>
    <property type="evidence" value="ECO:0007669"/>
    <property type="project" value="InterPro"/>
</dbReference>
<evidence type="ECO:0000313" key="7">
    <source>
        <dbReference type="EMBL" id="KAB8076585.1"/>
    </source>
</evidence>
<keyword evidence="4" id="KW-0560">Oxidoreductase</keyword>
<dbReference type="InterPro" id="IPR036291">
    <property type="entry name" value="NAD(P)-bd_dom_sf"/>
</dbReference>
<comment type="similarity">
    <text evidence="5">Belongs to the zinc-containing alcohol dehydrogenase family.</text>
</comment>
<keyword evidence="8" id="KW-1185">Reference proteome</keyword>
<dbReference type="SUPFAM" id="SSF50129">
    <property type="entry name" value="GroES-like"/>
    <property type="match status" value="1"/>
</dbReference>
<keyword evidence="2 5" id="KW-0479">Metal-binding</keyword>
<feature type="domain" description="Enoyl reductase (ER)" evidence="6">
    <location>
        <begin position="11"/>
        <end position="329"/>
    </location>
</feature>